<reference evidence="7 8" key="1">
    <citation type="journal article" date="2016" name="Nat. Commun.">
        <title>Thousands of microbial genomes shed light on interconnected biogeochemical processes in an aquifer system.</title>
        <authorList>
            <person name="Anantharaman K."/>
            <person name="Brown C.T."/>
            <person name="Hug L.A."/>
            <person name="Sharon I."/>
            <person name="Castelle C.J."/>
            <person name="Probst A.J."/>
            <person name="Thomas B.C."/>
            <person name="Singh A."/>
            <person name="Wilkins M.J."/>
            <person name="Karaoz U."/>
            <person name="Brodie E.L."/>
            <person name="Williams K.H."/>
            <person name="Hubbard S.S."/>
            <person name="Banfield J.F."/>
        </authorList>
    </citation>
    <scope>NUCLEOTIDE SEQUENCE [LARGE SCALE GENOMIC DNA]</scope>
</reference>
<evidence type="ECO:0000259" key="6">
    <source>
        <dbReference type="PROSITE" id="PS51459"/>
    </source>
</evidence>
<dbReference type="Gene3D" id="1.10.10.10">
    <property type="entry name" value="Winged helix-like DNA-binding domain superfamily/Winged helix DNA-binding domain"/>
    <property type="match status" value="1"/>
</dbReference>
<evidence type="ECO:0000313" key="8">
    <source>
        <dbReference type="Proteomes" id="UP000177130"/>
    </source>
</evidence>
<keyword evidence="4" id="KW-0067">ATP-binding</keyword>
<keyword evidence="2" id="KW-0238">DNA-binding</keyword>
<name>A0A1G2MFD2_9BACT</name>
<dbReference type="Gene3D" id="1.10.3290.10">
    <property type="entry name" value="Fido-like domain"/>
    <property type="match status" value="1"/>
</dbReference>
<protein>
    <recommendedName>
        <fullName evidence="6">Fido domain-containing protein</fullName>
    </recommendedName>
</protein>
<dbReference type="EMBL" id="MHRK01000051">
    <property type="protein sequence ID" value="OHA22588.1"/>
    <property type="molecule type" value="Genomic_DNA"/>
</dbReference>
<dbReference type="PANTHER" id="PTHR13504">
    <property type="entry name" value="FIDO DOMAIN-CONTAINING PROTEIN DDB_G0283145"/>
    <property type="match status" value="1"/>
</dbReference>
<dbReference type="Proteomes" id="UP000177130">
    <property type="component" value="Unassembled WGS sequence"/>
</dbReference>
<evidence type="ECO:0000256" key="3">
    <source>
        <dbReference type="ARBA" id="ARBA00023163"/>
    </source>
</evidence>
<dbReference type="PANTHER" id="PTHR13504:SF38">
    <property type="entry name" value="FIDO DOMAIN-CONTAINING PROTEIN"/>
    <property type="match status" value="1"/>
</dbReference>
<dbReference type="InterPro" id="IPR036388">
    <property type="entry name" value="WH-like_DNA-bd_sf"/>
</dbReference>
<feature type="site" description="Important for autoinhibition of adenylyltransferase activity" evidence="5">
    <location>
        <position position="156"/>
    </location>
</feature>
<feature type="domain" description="Fido" evidence="6">
    <location>
        <begin position="206"/>
        <end position="339"/>
    </location>
</feature>
<dbReference type="Pfam" id="PF02661">
    <property type="entry name" value="Fic"/>
    <property type="match status" value="1"/>
</dbReference>
<dbReference type="SUPFAM" id="SSF140931">
    <property type="entry name" value="Fic-like"/>
    <property type="match status" value="1"/>
</dbReference>
<organism evidence="7 8">
    <name type="scientific">Candidatus Taylorbacteria bacterium RIFCSPHIGHO2_02_FULL_43_32b</name>
    <dbReference type="NCBI Taxonomy" id="1802306"/>
    <lineage>
        <taxon>Bacteria</taxon>
        <taxon>Candidatus Tayloriibacteriota</taxon>
    </lineage>
</organism>
<dbReference type="GO" id="GO:0045892">
    <property type="term" value="P:negative regulation of DNA-templated transcription"/>
    <property type="evidence" value="ECO:0007669"/>
    <property type="project" value="InterPro"/>
</dbReference>
<proteinExistence type="predicted"/>
<dbReference type="GO" id="GO:0003677">
    <property type="term" value="F:DNA binding"/>
    <property type="evidence" value="ECO:0007669"/>
    <property type="project" value="UniProtKB-KW"/>
</dbReference>
<keyword evidence="3" id="KW-0804">Transcription</keyword>
<dbReference type="InterPro" id="IPR036597">
    <property type="entry name" value="Fido-like_dom_sf"/>
</dbReference>
<dbReference type="InterPro" id="IPR005650">
    <property type="entry name" value="BlaI_family"/>
</dbReference>
<dbReference type="GO" id="GO:0005524">
    <property type="term" value="F:ATP binding"/>
    <property type="evidence" value="ECO:0007669"/>
    <property type="project" value="UniProtKB-KW"/>
</dbReference>
<dbReference type="PROSITE" id="PS51459">
    <property type="entry name" value="FIDO"/>
    <property type="match status" value="1"/>
</dbReference>
<comment type="caution">
    <text evidence="7">The sequence shown here is derived from an EMBL/GenBank/DDBJ whole genome shotgun (WGS) entry which is preliminary data.</text>
</comment>
<accession>A0A1G2MFD2</accession>
<dbReference type="InterPro" id="IPR003812">
    <property type="entry name" value="Fido"/>
</dbReference>
<evidence type="ECO:0000256" key="2">
    <source>
        <dbReference type="ARBA" id="ARBA00023125"/>
    </source>
</evidence>
<evidence type="ECO:0000313" key="7">
    <source>
        <dbReference type="EMBL" id="OHA22588.1"/>
    </source>
</evidence>
<dbReference type="AlphaFoldDB" id="A0A1G2MFD2"/>
<dbReference type="InterPro" id="IPR040198">
    <property type="entry name" value="Fido_containing"/>
</dbReference>
<gene>
    <name evidence="7" type="ORF">A3C72_00615</name>
</gene>
<dbReference type="STRING" id="1802306.A3C72_00615"/>
<feature type="binding site" evidence="4">
    <location>
        <begin position="285"/>
        <end position="292"/>
    </location>
    <ligand>
        <name>ATP</name>
        <dbReference type="ChEBI" id="CHEBI:30616"/>
    </ligand>
</feature>
<keyword evidence="4" id="KW-0547">Nucleotide-binding</keyword>
<evidence type="ECO:0000256" key="1">
    <source>
        <dbReference type="ARBA" id="ARBA00023015"/>
    </source>
</evidence>
<evidence type="ECO:0000256" key="5">
    <source>
        <dbReference type="PIRSR" id="PIRSR640198-3"/>
    </source>
</evidence>
<sequence>MLNLSQRQNKIIEIILKRKEARSSDVHADLVTTGEDVSLVTVKRLLSSFASTGVLEVTSSGRSTSYRVSAFGRLVFGVDAHVYCSVEPDRRYGLKGYNFALFDALPSDPFTEDESAKLQKAADVYALRTRQLPPAILEKELERFIIELSWKSSRIEGNTYTLLDTERLLASGIEASGHDRREAVMILNHKEAFRFVRREAKSYENLTRQNLENVHRILVKDMGVSYGLRKNPVGVTGSTYRPLDNVHQVREAVDALCLAVSRSVTPEAKALVALLGISYIQPFEDGNKRTARLIANALLLAGGCAPLSYRSVDENAYREAIMVFYEINSLVPFRKIFVEQYAFAADNYLIVA</sequence>
<evidence type="ECO:0000256" key="4">
    <source>
        <dbReference type="PIRSR" id="PIRSR640198-2"/>
    </source>
</evidence>
<dbReference type="Pfam" id="PF03965">
    <property type="entry name" value="Penicillinase_R"/>
    <property type="match status" value="1"/>
</dbReference>
<keyword evidence="1" id="KW-0805">Transcription regulation</keyword>